<evidence type="ECO:0000313" key="2">
    <source>
        <dbReference type="Proteomes" id="UP000315131"/>
    </source>
</evidence>
<organism evidence="1 2">
    <name type="scientific">Christiangramia sabulilitoris</name>
    <dbReference type="NCBI Taxonomy" id="2583991"/>
    <lineage>
        <taxon>Bacteria</taxon>
        <taxon>Pseudomonadati</taxon>
        <taxon>Bacteroidota</taxon>
        <taxon>Flavobacteriia</taxon>
        <taxon>Flavobacteriales</taxon>
        <taxon>Flavobacteriaceae</taxon>
        <taxon>Christiangramia</taxon>
    </lineage>
</organism>
<reference evidence="1 2" key="1">
    <citation type="submission" date="2019-06" db="EMBL/GenBank/DDBJ databases">
        <title>Gramella sabulilitoris sp. nov., isolated from a marine sand.</title>
        <authorList>
            <person name="Yoon J.-H."/>
        </authorList>
    </citation>
    <scope>NUCLEOTIDE SEQUENCE [LARGE SCALE GENOMIC DNA]</scope>
    <source>
        <strain evidence="1 2">HSMS-1</strain>
    </source>
</reference>
<gene>
    <name evidence="1" type="ORF">FGM01_03425</name>
</gene>
<comment type="caution">
    <text evidence="1">The sequence shown here is derived from an EMBL/GenBank/DDBJ whole genome shotgun (WGS) entry which is preliminary data.</text>
</comment>
<dbReference type="AlphaFoldDB" id="A0A550I7K7"/>
<dbReference type="Proteomes" id="UP000315131">
    <property type="component" value="Unassembled WGS sequence"/>
</dbReference>
<sequence length="117" mass="13871">MEEEYIELNRENDRIEILTYLKDQYPFYINPDLSSLKIFQTQDCVFLEKIYKAEPSEVVSEPLNFITGYFDPANSLEQNAADFFGELDEYTIMMCFEDIFTEEAAEEIIKKEHPEEN</sequence>
<evidence type="ECO:0000313" key="1">
    <source>
        <dbReference type="EMBL" id="TRO66954.1"/>
    </source>
</evidence>
<proteinExistence type="predicted"/>
<keyword evidence="2" id="KW-1185">Reference proteome</keyword>
<protein>
    <submittedName>
        <fullName evidence="1">Uncharacterized protein</fullName>
    </submittedName>
</protein>
<accession>A0A550I7K7</accession>
<dbReference type="EMBL" id="VHSF01000001">
    <property type="protein sequence ID" value="TRO66954.1"/>
    <property type="molecule type" value="Genomic_DNA"/>
</dbReference>
<dbReference type="RefSeq" id="WP_143409733.1">
    <property type="nucleotide sequence ID" value="NZ_VHSF01000001.1"/>
</dbReference>
<name>A0A550I7K7_9FLAO</name>